<dbReference type="SUPFAM" id="SSF64288">
    <property type="entry name" value="Chorismate lyase-like"/>
    <property type="match status" value="1"/>
</dbReference>
<dbReference type="Gene3D" id="1.10.10.10">
    <property type="entry name" value="Winged helix-like DNA-binding domain superfamily/Winged helix DNA-binding domain"/>
    <property type="match status" value="1"/>
</dbReference>
<dbReference type="Proteomes" id="UP001163203">
    <property type="component" value="Chromosome"/>
</dbReference>
<feature type="domain" description="HTH gntR-type" evidence="4">
    <location>
        <begin position="2"/>
        <end position="70"/>
    </location>
</feature>
<keyword evidence="1" id="KW-0805">Transcription regulation</keyword>
<dbReference type="InterPro" id="IPR000524">
    <property type="entry name" value="Tscrpt_reg_HTH_GntR"/>
</dbReference>
<dbReference type="InterPro" id="IPR028978">
    <property type="entry name" value="Chorismate_lyase_/UTRA_dom_sf"/>
</dbReference>
<dbReference type="InterPro" id="IPR011663">
    <property type="entry name" value="UTRA"/>
</dbReference>
<dbReference type="Pfam" id="PF07702">
    <property type="entry name" value="UTRA"/>
    <property type="match status" value="1"/>
</dbReference>
<sequence length="270" mass="29862">MPADVKEVAARLRAAIKAGELKPGTRLPTNEKLRERFGAGKNTISSAIQLLKGEGLLSGVGGGPVHVRVIPTTSNRSNERYHVEKELARAPEEVRRRNGVAELDSSVSVAQLSKDTATYEVVNPSSDVAEVLGISESDYVLRRTYLRQHREGEGFSRTFSYIPYEIVRDYPPLLDANNEPWPGGTLHQLYTAGVEVAKIVDHVSARMPTDEEIKLYDIPFGVPVIPIRKVSYDTNGRAVEVMDILTPADRLSLTYVTPLKKWEDSPHGDC</sequence>
<evidence type="ECO:0000313" key="6">
    <source>
        <dbReference type="Proteomes" id="UP001163203"/>
    </source>
</evidence>
<evidence type="ECO:0000256" key="1">
    <source>
        <dbReference type="ARBA" id="ARBA00023015"/>
    </source>
</evidence>
<dbReference type="PROSITE" id="PS50949">
    <property type="entry name" value="HTH_GNTR"/>
    <property type="match status" value="1"/>
</dbReference>
<dbReference type="SMART" id="SM00866">
    <property type="entry name" value="UTRA"/>
    <property type="match status" value="1"/>
</dbReference>
<gene>
    <name evidence="5" type="ORF">ORV05_32720</name>
</gene>
<evidence type="ECO:0000256" key="2">
    <source>
        <dbReference type="ARBA" id="ARBA00023125"/>
    </source>
</evidence>
<evidence type="ECO:0000259" key="4">
    <source>
        <dbReference type="PROSITE" id="PS50949"/>
    </source>
</evidence>
<keyword evidence="3" id="KW-0804">Transcription</keyword>
<dbReference type="SUPFAM" id="SSF46785">
    <property type="entry name" value="Winged helix' DNA-binding domain"/>
    <property type="match status" value="1"/>
</dbReference>
<dbReference type="Pfam" id="PF00392">
    <property type="entry name" value="GntR"/>
    <property type="match status" value="1"/>
</dbReference>
<dbReference type="InterPro" id="IPR050679">
    <property type="entry name" value="Bact_HTH_transcr_reg"/>
</dbReference>
<dbReference type="PANTHER" id="PTHR44846">
    <property type="entry name" value="MANNOSYL-D-GLYCERATE TRANSPORT/METABOLISM SYSTEM REPRESSOR MNGR-RELATED"/>
    <property type="match status" value="1"/>
</dbReference>
<protein>
    <submittedName>
        <fullName evidence="5">GntR family transcriptional regulator</fullName>
    </submittedName>
</protein>
<dbReference type="RefSeq" id="WP_268755742.1">
    <property type="nucleotide sequence ID" value="NZ_CP113836.1"/>
</dbReference>
<dbReference type="CDD" id="cd07377">
    <property type="entry name" value="WHTH_GntR"/>
    <property type="match status" value="1"/>
</dbReference>
<dbReference type="Gene3D" id="3.40.1410.10">
    <property type="entry name" value="Chorismate lyase-like"/>
    <property type="match status" value="1"/>
</dbReference>
<accession>A0ABY7B2X2</accession>
<dbReference type="SMART" id="SM00345">
    <property type="entry name" value="HTH_GNTR"/>
    <property type="match status" value="1"/>
</dbReference>
<dbReference type="EMBL" id="CP113836">
    <property type="protein sequence ID" value="WAL65593.1"/>
    <property type="molecule type" value="Genomic_DNA"/>
</dbReference>
<keyword evidence="6" id="KW-1185">Reference proteome</keyword>
<evidence type="ECO:0000313" key="5">
    <source>
        <dbReference type="EMBL" id="WAL65593.1"/>
    </source>
</evidence>
<dbReference type="PANTHER" id="PTHR44846:SF17">
    <property type="entry name" value="GNTR-FAMILY TRANSCRIPTIONAL REGULATOR"/>
    <property type="match status" value="1"/>
</dbReference>
<evidence type="ECO:0000256" key="3">
    <source>
        <dbReference type="ARBA" id="ARBA00023163"/>
    </source>
</evidence>
<proteinExistence type="predicted"/>
<dbReference type="InterPro" id="IPR036388">
    <property type="entry name" value="WH-like_DNA-bd_sf"/>
</dbReference>
<organism evidence="5 6">
    <name type="scientific">Amycolatopsis cynarae</name>
    <dbReference type="NCBI Taxonomy" id="2995223"/>
    <lineage>
        <taxon>Bacteria</taxon>
        <taxon>Bacillati</taxon>
        <taxon>Actinomycetota</taxon>
        <taxon>Actinomycetes</taxon>
        <taxon>Pseudonocardiales</taxon>
        <taxon>Pseudonocardiaceae</taxon>
        <taxon>Amycolatopsis</taxon>
    </lineage>
</organism>
<name>A0ABY7B2X2_9PSEU</name>
<reference evidence="5" key="1">
    <citation type="submission" date="2022-11" db="EMBL/GenBank/DDBJ databases">
        <authorList>
            <person name="Mo P."/>
        </authorList>
    </citation>
    <scope>NUCLEOTIDE SEQUENCE</scope>
    <source>
        <strain evidence="5">HUAS 11-8</strain>
    </source>
</reference>
<keyword evidence="2" id="KW-0238">DNA-binding</keyword>
<dbReference type="InterPro" id="IPR036390">
    <property type="entry name" value="WH_DNA-bd_sf"/>
</dbReference>